<dbReference type="OrthoDB" id="8478788at2"/>
<evidence type="ECO:0008006" key="3">
    <source>
        <dbReference type="Google" id="ProtNLM"/>
    </source>
</evidence>
<dbReference type="InterPro" id="IPR011738">
    <property type="entry name" value="Phage_CHP"/>
</dbReference>
<sequence length="182" mass="20197">MMRVILAPAILAPGALDELKSWLAITTPQDDTSLIGLLRAALDMCEAFTRQMPIDTLCEEVIPARSDWQKLATYPVQSITGVDMIDVAGNRTPLDLDSYEIELEGDGGACIRMRSRTPRGRVAVRFTAGLAPDWQSLPEALRHGIIRLAAHNYRQRDMDAARPVPPAAIAALWSPWRRLRLI</sequence>
<organism evidence="1 2">
    <name type="scientific">Alteraurantiacibacter aestuarii</name>
    <dbReference type="NCBI Taxonomy" id="650004"/>
    <lineage>
        <taxon>Bacteria</taxon>
        <taxon>Pseudomonadati</taxon>
        <taxon>Pseudomonadota</taxon>
        <taxon>Alphaproteobacteria</taxon>
        <taxon>Sphingomonadales</taxon>
        <taxon>Erythrobacteraceae</taxon>
        <taxon>Alteraurantiacibacter</taxon>
    </lineage>
</organism>
<protein>
    <recommendedName>
        <fullName evidence="3">Phage gp6-like head-tail connector protein</fullName>
    </recommendedName>
</protein>
<dbReference type="NCBIfam" id="TIGR02215">
    <property type="entry name" value="phage_chp_gp8"/>
    <property type="match status" value="1"/>
</dbReference>
<evidence type="ECO:0000313" key="2">
    <source>
        <dbReference type="Proteomes" id="UP000435243"/>
    </source>
</evidence>
<keyword evidence="2" id="KW-1185">Reference proteome</keyword>
<dbReference type="EMBL" id="WTYY01000001">
    <property type="protein sequence ID" value="MXO87138.1"/>
    <property type="molecule type" value="Genomic_DNA"/>
</dbReference>
<reference evidence="1 2" key="1">
    <citation type="submission" date="2019-12" db="EMBL/GenBank/DDBJ databases">
        <title>Genomic-based taxomic classification of the family Erythrobacteraceae.</title>
        <authorList>
            <person name="Xu L."/>
        </authorList>
    </citation>
    <scope>NUCLEOTIDE SEQUENCE [LARGE SCALE GENOMIC DNA]</scope>
    <source>
        <strain evidence="1 2">JCM 16339</strain>
    </source>
</reference>
<name>A0A844ZH79_9SPHN</name>
<proteinExistence type="predicted"/>
<comment type="caution">
    <text evidence="1">The sequence shown here is derived from an EMBL/GenBank/DDBJ whole genome shotgun (WGS) entry which is preliminary data.</text>
</comment>
<dbReference type="AlphaFoldDB" id="A0A844ZH79"/>
<dbReference type="Gene3D" id="1.10.3230.30">
    <property type="entry name" value="Phage gp6-like head-tail connector protein"/>
    <property type="match status" value="1"/>
</dbReference>
<dbReference type="CDD" id="cd08054">
    <property type="entry name" value="gp6"/>
    <property type="match status" value="1"/>
</dbReference>
<evidence type="ECO:0000313" key="1">
    <source>
        <dbReference type="EMBL" id="MXO87138.1"/>
    </source>
</evidence>
<gene>
    <name evidence="1" type="ORF">GRI32_00105</name>
</gene>
<dbReference type="RefSeq" id="WP_160589110.1">
    <property type="nucleotide sequence ID" value="NZ_BAAAFP010000002.1"/>
</dbReference>
<accession>A0A844ZH79</accession>
<dbReference type="Proteomes" id="UP000435243">
    <property type="component" value="Unassembled WGS sequence"/>
</dbReference>